<keyword evidence="2" id="KW-1185">Reference proteome</keyword>
<dbReference type="AlphaFoldDB" id="A0A5M9K524"/>
<proteinExistence type="predicted"/>
<gene>
    <name evidence="1" type="ORF">EYC84_006963</name>
</gene>
<reference evidence="1 2" key="1">
    <citation type="submission" date="2019-06" db="EMBL/GenBank/DDBJ databases">
        <title>Genome Sequence of the Brown Rot Fungal Pathogen Monilinia fructicola.</title>
        <authorList>
            <person name="De Miccolis Angelini R.M."/>
            <person name="Landi L."/>
            <person name="Abate D."/>
            <person name="Pollastro S."/>
            <person name="Romanazzi G."/>
            <person name="Faretra F."/>
        </authorList>
    </citation>
    <scope>NUCLEOTIDE SEQUENCE [LARGE SCALE GENOMIC DNA]</scope>
    <source>
        <strain evidence="1 2">Mfrc123</strain>
    </source>
</reference>
<evidence type="ECO:0000313" key="1">
    <source>
        <dbReference type="EMBL" id="KAA8576928.1"/>
    </source>
</evidence>
<sequence length="92" mass="10880">MNKINKSVYKISKPSSLFFSLSTFIYNSLQNNLTTKSRYTQNSRSRELLSSFNFPQIIKNFLSQSLKEIFAHFHPTSTLPTYYHFLDFKRSL</sequence>
<protein>
    <submittedName>
        <fullName evidence="1">Uncharacterized protein</fullName>
    </submittedName>
</protein>
<evidence type="ECO:0000313" key="2">
    <source>
        <dbReference type="Proteomes" id="UP000322873"/>
    </source>
</evidence>
<dbReference type="Proteomes" id="UP000322873">
    <property type="component" value="Unassembled WGS sequence"/>
</dbReference>
<dbReference type="EMBL" id="VICG01000001">
    <property type="protein sequence ID" value="KAA8576928.1"/>
    <property type="molecule type" value="Genomic_DNA"/>
</dbReference>
<comment type="caution">
    <text evidence="1">The sequence shown here is derived from an EMBL/GenBank/DDBJ whole genome shotgun (WGS) entry which is preliminary data.</text>
</comment>
<organism evidence="1 2">
    <name type="scientific">Monilinia fructicola</name>
    <name type="common">Brown rot fungus</name>
    <name type="synonym">Ciboria fructicola</name>
    <dbReference type="NCBI Taxonomy" id="38448"/>
    <lineage>
        <taxon>Eukaryota</taxon>
        <taxon>Fungi</taxon>
        <taxon>Dikarya</taxon>
        <taxon>Ascomycota</taxon>
        <taxon>Pezizomycotina</taxon>
        <taxon>Leotiomycetes</taxon>
        <taxon>Helotiales</taxon>
        <taxon>Sclerotiniaceae</taxon>
        <taxon>Monilinia</taxon>
    </lineage>
</organism>
<accession>A0A5M9K524</accession>
<name>A0A5M9K524_MONFR</name>